<proteinExistence type="inferred from homology"/>
<dbReference type="PROSITE" id="PS00151">
    <property type="entry name" value="ACYLPHOSPHATASE_2"/>
    <property type="match status" value="1"/>
</dbReference>
<evidence type="ECO:0000313" key="8">
    <source>
        <dbReference type="Proteomes" id="UP000199473"/>
    </source>
</evidence>
<keyword evidence="8" id="KW-1185">Reference proteome</keyword>
<name>A0A1I4BVN5_9PROT</name>
<evidence type="ECO:0000256" key="3">
    <source>
        <dbReference type="ARBA" id="ARBA00047645"/>
    </source>
</evidence>
<dbReference type="SUPFAM" id="SSF54975">
    <property type="entry name" value="Acylphosphatase/BLUF domain-like"/>
    <property type="match status" value="1"/>
</dbReference>
<dbReference type="InterPro" id="IPR017968">
    <property type="entry name" value="Acylphosphatase_CS"/>
</dbReference>
<dbReference type="STRING" id="1123062.SAMN02745775_106156"/>
<dbReference type="GO" id="GO:0003998">
    <property type="term" value="F:acylphosphatase activity"/>
    <property type="evidence" value="ECO:0007669"/>
    <property type="project" value="UniProtKB-EC"/>
</dbReference>
<dbReference type="EMBL" id="FOSQ01000006">
    <property type="protein sequence ID" value="SFK72480.1"/>
    <property type="molecule type" value="Genomic_DNA"/>
</dbReference>
<dbReference type="PROSITE" id="PS51160">
    <property type="entry name" value="ACYLPHOSPHATASE_3"/>
    <property type="match status" value="1"/>
</dbReference>
<dbReference type="Pfam" id="PF00708">
    <property type="entry name" value="Acylphosphatase"/>
    <property type="match status" value="1"/>
</dbReference>
<feature type="active site" evidence="4">
    <location>
        <position position="18"/>
    </location>
</feature>
<comment type="similarity">
    <text evidence="1 5">Belongs to the acylphosphatase family.</text>
</comment>
<dbReference type="AlphaFoldDB" id="A0A1I4BVN5"/>
<dbReference type="Gene3D" id="3.30.70.100">
    <property type="match status" value="1"/>
</dbReference>
<dbReference type="InterPro" id="IPR020456">
    <property type="entry name" value="Acylphosphatase"/>
</dbReference>
<dbReference type="PRINTS" id="PR00112">
    <property type="entry name" value="ACYLPHPHTASE"/>
</dbReference>
<dbReference type="InterPro" id="IPR036046">
    <property type="entry name" value="Acylphosphatase-like_dom_sf"/>
</dbReference>
<comment type="catalytic activity">
    <reaction evidence="3 4">
        <text>an acyl phosphate + H2O = a carboxylate + phosphate + H(+)</text>
        <dbReference type="Rhea" id="RHEA:14965"/>
        <dbReference type="ChEBI" id="CHEBI:15377"/>
        <dbReference type="ChEBI" id="CHEBI:15378"/>
        <dbReference type="ChEBI" id="CHEBI:29067"/>
        <dbReference type="ChEBI" id="CHEBI:43474"/>
        <dbReference type="ChEBI" id="CHEBI:59918"/>
        <dbReference type="EC" id="3.6.1.7"/>
    </reaction>
</comment>
<organism evidence="7 8">
    <name type="scientific">Falsiroseomonas stagni DSM 19981</name>
    <dbReference type="NCBI Taxonomy" id="1123062"/>
    <lineage>
        <taxon>Bacteria</taxon>
        <taxon>Pseudomonadati</taxon>
        <taxon>Pseudomonadota</taxon>
        <taxon>Alphaproteobacteria</taxon>
        <taxon>Acetobacterales</taxon>
        <taxon>Roseomonadaceae</taxon>
        <taxon>Falsiroseomonas</taxon>
    </lineage>
</organism>
<feature type="active site" evidence="4">
    <location>
        <position position="36"/>
    </location>
</feature>
<evidence type="ECO:0000313" key="7">
    <source>
        <dbReference type="EMBL" id="SFK72480.1"/>
    </source>
</evidence>
<evidence type="ECO:0000256" key="5">
    <source>
        <dbReference type="RuleBase" id="RU004168"/>
    </source>
</evidence>
<evidence type="ECO:0000256" key="1">
    <source>
        <dbReference type="ARBA" id="ARBA00005614"/>
    </source>
</evidence>
<reference evidence="7 8" key="1">
    <citation type="submission" date="2016-10" db="EMBL/GenBank/DDBJ databases">
        <authorList>
            <person name="de Groot N.N."/>
        </authorList>
    </citation>
    <scope>NUCLEOTIDE SEQUENCE [LARGE SCALE GENOMIC DNA]</scope>
    <source>
        <strain evidence="7 8">DSM 19981</strain>
    </source>
</reference>
<evidence type="ECO:0000259" key="6">
    <source>
        <dbReference type="PROSITE" id="PS51160"/>
    </source>
</evidence>
<dbReference type="RefSeq" id="WP_092961002.1">
    <property type="nucleotide sequence ID" value="NZ_FOSQ01000006.1"/>
</dbReference>
<dbReference type="PANTHER" id="PTHR47268">
    <property type="entry name" value="ACYLPHOSPHATASE"/>
    <property type="match status" value="1"/>
</dbReference>
<dbReference type="OrthoDB" id="5295388at2"/>
<gene>
    <name evidence="7" type="ORF">SAMN02745775_106156</name>
</gene>
<dbReference type="Proteomes" id="UP000199473">
    <property type="component" value="Unassembled WGS sequence"/>
</dbReference>
<keyword evidence="4" id="KW-0378">Hydrolase</keyword>
<dbReference type="PANTHER" id="PTHR47268:SF4">
    <property type="entry name" value="ACYLPHOSPHATASE"/>
    <property type="match status" value="1"/>
</dbReference>
<evidence type="ECO:0000256" key="2">
    <source>
        <dbReference type="ARBA" id="ARBA00012150"/>
    </source>
</evidence>
<feature type="domain" description="Acylphosphatase-like" evidence="6">
    <location>
        <begin position="3"/>
        <end position="89"/>
    </location>
</feature>
<sequence length="91" mass="9988">MKARLLRIEGRVQGVGYRDWLVKQANRLGLQGWVRNRPDGSVQALVAGEEGAVLMLLSACRRGPMLARVDLIEESLAEPPGEPGFHRLPTG</sequence>
<dbReference type="EC" id="3.6.1.7" evidence="2 4"/>
<protein>
    <recommendedName>
        <fullName evidence="2 4">acylphosphatase</fullName>
        <ecNumber evidence="2 4">3.6.1.7</ecNumber>
    </recommendedName>
</protein>
<evidence type="ECO:0000256" key="4">
    <source>
        <dbReference type="PROSITE-ProRule" id="PRU00520"/>
    </source>
</evidence>
<accession>A0A1I4BVN5</accession>
<dbReference type="InterPro" id="IPR001792">
    <property type="entry name" value="Acylphosphatase-like_dom"/>
</dbReference>